<evidence type="ECO:0000256" key="8">
    <source>
        <dbReference type="SAM" id="Phobius"/>
    </source>
</evidence>
<dbReference type="Pfam" id="PF03631">
    <property type="entry name" value="Virul_fac_BrkB"/>
    <property type="match status" value="1"/>
</dbReference>
<name>A0ABW5RHR1_9MICO</name>
<evidence type="ECO:0000256" key="2">
    <source>
        <dbReference type="ARBA" id="ARBA00022475"/>
    </source>
</evidence>
<evidence type="ECO:0000256" key="5">
    <source>
        <dbReference type="ARBA" id="ARBA00023136"/>
    </source>
</evidence>
<evidence type="ECO:0000256" key="3">
    <source>
        <dbReference type="ARBA" id="ARBA00022692"/>
    </source>
</evidence>
<keyword evidence="2" id="KW-1003">Cell membrane</keyword>
<feature type="transmembrane region" description="Helical" evidence="8">
    <location>
        <begin position="65"/>
        <end position="87"/>
    </location>
</feature>
<sequence length="426" mass="46362">MVANEPEKLSTPEATIFPPFPKLDEDASLGDKIGAFLKWLQATRPMRTVKHWSDRRASMLAGGMAYMGLFSGFAGLWVFFTIAALVLTNNKELMGELLEGLGGAIPGLVGETGVIKPEVIMNIDGASALSLSGGIALLSMLWTALNFLNGARLAIRAMFDLPAVTSRNLVVTKLADLGLLLAFVVGLLLSLAFTAASSGVVEWIFNDIIKAELSGFTAFLIRATTLVVMLAFDALVIAAILRLLSAVRIPVRVLWQGALLGGVLVGVLKLLGAALLGGASSNPLLVTFAALLGVLIFMNFMCQVVLLAASWVAVTMDDTGLAPRLLTADEAEAITRVTELQARRERLATDRIRAREELESLPRWRRRKARRRYEAIITEQQELEHEALTERMGMDPIQTHAENNDLDHKDVEIERDRGVDPVDRKP</sequence>
<keyword evidence="6" id="KW-0175">Coiled coil</keyword>
<gene>
    <name evidence="9" type="ORF">ACFSUQ_04840</name>
</gene>
<proteinExistence type="predicted"/>
<keyword evidence="4 8" id="KW-1133">Transmembrane helix</keyword>
<keyword evidence="5 8" id="KW-0472">Membrane</keyword>
<feature type="region of interest" description="Disordered" evidence="7">
    <location>
        <begin position="396"/>
        <end position="426"/>
    </location>
</feature>
<organism evidence="9 10">
    <name type="scientific">Gulosibacter bifidus</name>
    <dbReference type="NCBI Taxonomy" id="272239"/>
    <lineage>
        <taxon>Bacteria</taxon>
        <taxon>Bacillati</taxon>
        <taxon>Actinomycetota</taxon>
        <taxon>Actinomycetes</taxon>
        <taxon>Micrococcales</taxon>
        <taxon>Microbacteriaceae</taxon>
        <taxon>Gulosibacter</taxon>
    </lineage>
</organism>
<feature type="compositionally biased region" description="Basic and acidic residues" evidence="7">
    <location>
        <begin position="402"/>
        <end position="426"/>
    </location>
</feature>
<feature type="transmembrane region" description="Helical" evidence="8">
    <location>
        <begin position="288"/>
        <end position="314"/>
    </location>
</feature>
<evidence type="ECO:0000313" key="10">
    <source>
        <dbReference type="Proteomes" id="UP001597453"/>
    </source>
</evidence>
<evidence type="ECO:0000256" key="1">
    <source>
        <dbReference type="ARBA" id="ARBA00004651"/>
    </source>
</evidence>
<comment type="caution">
    <text evidence="9">The sequence shown here is derived from an EMBL/GenBank/DDBJ whole genome shotgun (WGS) entry which is preliminary data.</text>
</comment>
<accession>A0ABW5RHR1</accession>
<comment type="subcellular location">
    <subcellularLocation>
        <location evidence="1">Cell membrane</location>
        <topology evidence="1">Multi-pass membrane protein</topology>
    </subcellularLocation>
</comment>
<evidence type="ECO:0000256" key="4">
    <source>
        <dbReference type="ARBA" id="ARBA00022989"/>
    </source>
</evidence>
<feature type="transmembrane region" description="Helical" evidence="8">
    <location>
        <begin position="216"/>
        <end position="241"/>
    </location>
</feature>
<feature type="coiled-coil region" evidence="6">
    <location>
        <begin position="337"/>
        <end position="386"/>
    </location>
</feature>
<dbReference type="Proteomes" id="UP001597453">
    <property type="component" value="Unassembled WGS sequence"/>
</dbReference>
<reference evidence="10" key="1">
    <citation type="journal article" date="2019" name="Int. J. Syst. Evol. Microbiol.">
        <title>The Global Catalogue of Microorganisms (GCM) 10K type strain sequencing project: providing services to taxonomists for standard genome sequencing and annotation.</title>
        <authorList>
            <consortium name="The Broad Institute Genomics Platform"/>
            <consortium name="The Broad Institute Genome Sequencing Center for Infectious Disease"/>
            <person name="Wu L."/>
            <person name="Ma J."/>
        </authorList>
    </citation>
    <scope>NUCLEOTIDE SEQUENCE [LARGE SCALE GENOMIC DNA]</scope>
    <source>
        <strain evidence="10">TISTR 1511</strain>
    </source>
</reference>
<feature type="transmembrane region" description="Helical" evidence="8">
    <location>
        <begin position="177"/>
        <end position="196"/>
    </location>
</feature>
<feature type="transmembrane region" description="Helical" evidence="8">
    <location>
        <begin position="126"/>
        <end position="148"/>
    </location>
</feature>
<dbReference type="PANTHER" id="PTHR30213:SF1">
    <property type="entry name" value="INNER MEMBRANE PROTEIN YHJD"/>
    <property type="match status" value="1"/>
</dbReference>
<evidence type="ECO:0000313" key="9">
    <source>
        <dbReference type="EMBL" id="MFD2674627.1"/>
    </source>
</evidence>
<keyword evidence="10" id="KW-1185">Reference proteome</keyword>
<feature type="transmembrane region" description="Helical" evidence="8">
    <location>
        <begin position="253"/>
        <end position="276"/>
    </location>
</feature>
<dbReference type="EMBL" id="JBHUNF010000002">
    <property type="protein sequence ID" value="MFD2674627.1"/>
    <property type="molecule type" value="Genomic_DNA"/>
</dbReference>
<dbReference type="PANTHER" id="PTHR30213">
    <property type="entry name" value="INNER MEMBRANE PROTEIN YHJD"/>
    <property type="match status" value="1"/>
</dbReference>
<dbReference type="RefSeq" id="WP_066059083.1">
    <property type="nucleotide sequence ID" value="NZ_JBHUNF010000002.1"/>
</dbReference>
<protein>
    <submittedName>
        <fullName evidence="9">YihY/virulence factor BrkB family protein</fullName>
    </submittedName>
</protein>
<evidence type="ECO:0000256" key="6">
    <source>
        <dbReference type="SAM" id="Coils"/>
    </source>
</evidence>
<dbReference type="InterPro" id="IPR017039">
    <property type="entry name" value="Virul_fac_BrkB"/>
</dbReference>
<evidence type="ECO:0000256" key="7">
    <source>
        <dbReference type="SAM" id="MobiDB-lite"/>
    </source>
</evidence>
<keyword evidence="3 8" id="KW-0812">Transmembrane</keyword>